<keyword evidence="6" id="KW-1278">Translocase</keyword>
<dbReference type="NCBIfam" id="TIGR01947">
    <property type="entry name" value="rnfG"/>
    <property type="match status" value="1"/>
</dbReference>
<dbReference type="InterPro" id="IPR007329">
    <property type="entry name" value="FMN-bd"/>
</dbReference>
<keyword evidence="1 6" id="KW-0813">Transport</keyword>
<evidence type="ECO:0000313" key="9">
    <source>
        <dbReference type="EMBL" id="TDT61133.1"/>
    </source>
</evidence>
<dbReference type="SMART" id="SM00900">
    <property type="entry name" value="FMN_bind"/>
    <property type="match status" value="1"/>
</dbReference>
<keyword evidence="5 6" id="KW-0249">Electron transport</keyword>
<dbReference type="InterPro" id="IPR010209">
    <property type="entry name" value="Ion_transpt_RnfG/RsxG"/>
</dbReference>
<comment type="cofactor">
    <cofactor evidence="6">
        <name>FMN</name>
        <dbReference type="ChEBI" id="CHEBI:58210"/>
    </cofactor>
</comment>
<name>A0A4R7KRA0_9CLOT</name>
<dbReference type="GO" id="GO:0022900">
    <property type="term" value="P:electron transport chain"/>
    <property type="evidence" value="ECO:0007669"/>
    <property type="project" value="UniProtKB-UniRule"/>
</dbReference>
<feature type="domain" description="FMN-binding" evidence="8">
    <location>
        <begin position="91"/>
        <end position="181"/>
    </location>
</feature>
<dbReference type="PANTHER" id="PTHR36118">
    <property type="entry name" value="ION-TRANSLOCATING OXIDOREDUCTASE COMPLEX SUBUNIT G"/>
    <property type="match status" value="1"/>
</dbReference>
<dbReference type="GO" id="GO:0010181">
    <property type="term" value="F:FMN binding"/>
    <property type="evidence" value="ECO:0007669"/>
    <property type="project" value="InterPro"/>
</dbReference>
<keyword evidence="6 7" id="KW-1133">Transmembrane helix</keyword>
<evidence type="ECO:0000256" key="7">
    <source>
        <dbReference type="SAM" id="Phobius"/>
    </source>
</evidence>
<proteinExistence type="inferred from homology"/>
<dbReference type="Pfam" id="PF04205">
    <property type="entry name" value="FMN_bind"/>
    <property type="match status" value="1"/>
</dbReference>
<keyword evidence="3 6" id="KW-0285">Flavoprotein</keyword>
<sequence length="190" mass="20188">MKENLKLGFILLLIAGIAGFFLGGAYVITKEPIAQQTVKANNEAMKQILSDADNFNKIDVNLEKYPLVTEVYEGAKGKDVAGYVVKVAPKGYGGKIEMMVGISNKGKVAGIKILSHSETPGLGANAPGEKFSGQFKNKPIDKALEVVKKDPSQDNEIQAITGATITSRAVTGGVNEVIKFYNSELKGGAK</sequence>
<evidence type="ECO:0000256" key="1">
    <source>
        <dbReference type="ARBA" id="ARBA00022448"/>
    </source>
</evidence>
<gene>
    <name evidence="6" type="primary">rnfG</name>
    <name evidence="9" type="ORF">EDD71_10830</name>
</gene>
<dbReference type="HAMAP" id="MF_00479">
    <property type="entry name" value="RsxG_RnfG"/>
    <property type="match status" value="1"/>
</dbReference>
<dbReference type="RefSeq" id="WP_423244802.1">
    <property type="nucleotide sequence ID" value="NZ_SOAZ01000008.1"/>
</dbReference>
<evidence type="ECO:0000256" key="6">
    <source>
        <dbReference type="HAMAP-Rule" id="MF_00479"/>
    </source>
</evidence>
<evidence type="ECO:0000259" key="8">
    <source>
        <dbReference type="SMART" id="SM00900"/>
    </source>
</evidence>
<dbReference type="EMBL" id="SOAZ01000008">
    <property type="protein sequence ID" value="TDT61133.1"/>
    <property type="molecule type" value="Genomic_DNA"/>
</dbReference>
<keyword evidence="4 6" id="KW-0288">FMN</keyword>
<evidence type="ECO:0000256" key="5">
    <source>
        <dbReference type="ARBA" id="ARBA00022982"/>
    </source>
</evidence>
<evidence type="ECO:0000256" key="4">
    <source>
        <dbReference type="ARBA" id="ARBA00022643"/>
    </source>
</evidence>
<protein>
    <recommendedName>
        <fullName evidence="6">Ion-translocating oxidoreductase complex subunit G</fullName>
        <ecNumber evidence="6">7.-.-.-</ecNumber>
    </recommendedName>
    <alternativeName>
        <fullName evidence="6">Rnf electron transport complex subunit G</fullName>
    </alternativeName>
</protein>
<keyword evidence="6 7" id="KW-0812">Transmembrane</keyword>
<evidence type="ECO:0000256" key="2">
    <source>
        <dbReference type="ARBA" id="ARBA00022553"/>
    </source>
</evidence>
<keyword evidence="10" id="KW-1185">Reference proteome</keyword>
<feature type="modified residue" description="FMN phosphoryl threonine" evidence="6">
    <location>
        <position position="164"/>
    </location>
</feature>
<dbReference type="PANTHER" id="PTHR36118:SF1">
    <property type="entry name" value="ION-TRANSLOCATING OXIDOREDUCTASE COMPLEX SUBUNIT G"/>
    <property type="match status" value="1"/>
</dbReference>
<keyword evidence="6" id="KW-1003">Cell membrane</keyword>
<keyword evidence="6 7" id="KW-0472">Membrane</keyword>
<comment type="caution">
    <text evidence="9">The sequence shown here is derived from an EMBL/GenBank/DDBJ whole genome shotgun (WGS) entry which is preliminary data.</text>
</comment>
<evidence type="ECO:0000256" key="3">
    <source>
        <dbReference type="ARBA" id="ARBA00022630"/>
    </source>
</evidence>
<organism evidence="9 10">
    <name type="scientific">Fonticella tunisiensis</name>
    <dbReference type="NCBI Taxonomy" id="1096341"/>
    <lineage>
        <taxon>Bacteria</taxon>
        <taxon>Bacillati</taxon>
        <taxon>Bacillota</taxon>
        <taxon>Clostridia</taxon>
        <taxon>Eubacteriales</taxon>
        <taxon>Clostridiaceae</taxon>
        <taxon>Fonticella</taxon>
    </lineage>
</organism>
<dbReference type="GO" id="GO:0005886">
    <property type="term" value="C:plasma membrane"/>
    <property type="evidence" value="ECO:0007669"/>
    <property type="project" value="UniProtKB-SubCell"/>
</dbReference>
<evidence type="ECO:0000313" key="10">
    <source>
        <dbReference type="Proteomes" id="UP000295325"/>
    </source>
</evidence>
<reference evidence="9 10" key="1">
    <citation type="submission" date="2019-03" db="EMBL/GenBank/DDBJ databases">
        <title>Genomic Encyclopedia of Type Strains, Phase IV (KMG-IV): sequencing the most valuable type-strain genomes for metagenomic binning, comparative biology and taxonomic classification.</title>
        <authorList>
            <person name="Goeker M."/>
        </authorList>
    </citation>
    <scope>NUCLEOTIDE SEQUENCE [LARGE SCALE GENOMIC DNA]</scope>
    <source>
        <strain evidence="9 10">DSM 24455</strain>
    </source>
</reference>
<keyword evidence="2 6" id="KW-0597">Phosphoprotein</keyword>
<comment type="subcellular location">
    <subcellularLocation>
        <location evidence="6">Cell membrane</location>
        <topology evidence="6">Single-pass membrane protein</topology>
    </subcellularLocation>
</comment>
<dbReference type="AlphaFoldDB" id="A0A4R7KRA0"/>
<dbReference type="EC" id="7.-.-.-" evidence="6"/>
<comment type="subunit">
    <text evidence="6">The complex is composed of six subunits: RnfA, RnfB, RnfC, RnfD, RnfE and RnfG.</text>
</comment>
<dbReference type="Proteomes" id="UP000295325">
    <property type="component" value="Unassembled WGS sequence"/>
</dbReference>
<dbReference type="PIRSF" id="PIRSF006091">
    <property type="entry name" value="E_trnsport_RnfG"/>
    <property type="match status" value="1"/>
</dbReference>
<dbReference type="GO" id="GO:0009055">
    <property type="term" value="F:electron transfer activity"/>
    <property type="evidence" value="ECO:0007669"/>
    <property type="project" value="InterPro"/>
</dbReference>
<feature type="transmembrane region" description="Helical" evidence="7">
    <location>
        <begin position="7"/>
        <end position="28"/>
    </location>
</feature>
<accession>A0A4R7KRA0</accession>
<comment type="function">
    <text evidence="6">Part of a membrane-bound complex that couples electron transfer with translocation of ions across the membrane.</text>
</comment>
<comment type="similarity">
    <text evidence="6">Belongs to the RnfG family.</text>
</comment>